<evidence type="ECO:0000313" key="3">
    <source>
        <dbReference type="Proteomes" id="UP001390339"/>
    </source>
</evidence>
<dbReference type="EMBL" id="JAPCWZ010000009">
    <property type="protein sequence ID" value="KAK8851740.1"/>
    <property type="molecule type" value="Genomic_DNA"/>
</dbReference>
<feature type="region of interest" description="Disordered" evidence="1">
    <location>
        <begin position="1"/>
        <end position="54"/>
    </location>
</feature>
<accession>A0ABR2HSE0</accession>
<feature type="region of interest" description="Disordered" evidence="1">
    <location>
        <begin position="1133"/>
        <end position="1156"/>
    </location>
</feature>
<feature type="compositionally biased region" description="Low complexity" evidence="1">
    <location>
        <begin position="1365"/>
        <end position="1418"/>
    </location>
</feature>
<feature type="region of interest" description="Disordered" evidence="1">
    <location>
        <begin position="1340"/>
        <end position="1438"/>
    </location>
</feature>
<evidence type="ECO:0000256" key="1">
    <source>
        <dbReference type="SAM" id="MobiDB-lite"/>
    </source>
</evidence>
<dbReference type="Proteomes" id="UP001390339">
    <property type="component" value="Unassembled WGS sequence"/>
</dbReference>
<feature type="compositionally biased region" description="Polar residues" evidence="1">
    <location>
        <begin position="1340"/>
        <end position="1353"/>
    </location>
</feature>
<sequence>MAAKRKQYRQAGESSDNAHEQERPAHRQRLASRSPSRTRSLSRPQSPTTVVEDEVGPKIRIPAILHYLQDNDIDHTANWSSQLEDIIAYLEYADELRRNGHKDFDAQLQGDLFDCQVVIGVHRGYEKRNRGKTPYSDTKLPTAQPQSHLAWYDRLLPISEKTRAPSRISLIPRERARNSSPFHLVNGHCNSQLYDYYFQTIEGQKLVETLTKLHRDENLWWHSDPSTKQGNMPPRLNLAEVENQIYEDSVTSEDKLYENYAYNRGPRKDEPGAVDKTVKQRGWRRAAFQQLLQLFDSEENRSINTPWRRVALPAPIKERKELPFHTPVKLIDRVEADDGVKNVVTRGVGHSSEEPSPWVYWFNEYLEQSNVLSSFARRNYMLKSWNKSSAIAVPPNFTGPYTFNGKCVYDDNWLKVGKDCVLLRQNLKRTAGMYEPNSRFLPTLVNDIERGLGGHAPANTLRPRASVDYDPTKNNTFLLLDEFDMAWLKFLMEPGSSPGLIKYSNKTPQHNLLILFDHRIQMLFNDTHQNMFWAKTACAEDHKSSPSYTSQKVPLTELLAIINRGGRKLGKGKGQLTWRASDLNDHDTDPPNTLYQFTLEEARFACIKLARQGRLFYEGPIMEDVDHYVDSTEWNEDTQCRFYQTTDRNDWGCVGMHKIEVFPEQRIIWRHADDEAFLGFNRAYKKHTTTLFTEDSEIDKPKTFAAEKLFKVGTYAEGGFEEARQSPIWEDIVPIDVAAAQHLELSERSSQFFRNLAFRLGRTIRHYQLLQQRVAKSPSLPRKLLKSASAQWQAEVKNVTKTAKEAGYTPIRFTDLTDVIPRAAPNHPAAQSKDVTEIFTAIRKGLINDSVKNYTQTYPSRACFQIAENDRHRKIKTFQRQNVWGWADQRIREHHAPYTRERYFDVRRWPLHRQSEATQEIIKTRKDETKCLQSPLAWYRYGIRVGPASKSALTLDNSIIDVLPSTQQAAASELVKKFKQALVVSMRNANVSIQDDWEFIINPPIRDPSRLLPAAGQSLEPIVRPTSKFIPGPPVFPMGDTLLKQIKISQELEEMLDPHPQNIGSKLMGKFTSWFTPEPERIPLLPEIDTNRAPRSNPLKRRLPPAFLSEIEPAKKVVAITDPTNDRIPTRAQKFSAAHGPRIIESDRPKRPAKALSRSEWYRANFAGVLSPDEEREHNRRERVEAVASLLGGKVVDQDGLAAAAAAPAQAPAPPAWKVKSKAQNARNPDEIPTVEIVKNEDGVPNNEGAGAPTKKVTFDTPKKKEEEGYVWPASVPRPRYSIIQDDGTEAVVIDQEDHGELERAVKAPSSQWPASQVAPPSIILHVNPSRQYTVEDVQRANNPMPNPLSDTNLPPLPRKKAKPAKPSFDFSSKSPSAAPFNRRFSSSATSASTVSLSSATTLSNTNTNTSTPPTSRGSSRKGSRTETTPVKGSSEMTQLPSGKVVNCINVPLNDVSGKPRHPMTRGWLALKEEAFPHGYRAIPTSGKQNLCGINAIIISLRRQLPALPGVSTLTNASLLAMAKDQRVLDRIAEVGEARFDANSNFTIDTLAAMLEGWGCSHNVLLHLGIMFPAASGRDPMVVPNHHPEKPDQEHVVWILSDDATFRGRREGMTPEQVREEDQRLENSVWNHFSGLEPKLRSSERLSKKN</sequence>
<proteinExistence type="predicted"/>
<keyword evidence="3" id="KW-1185">Reference proteome</keyword>
<comment type="caution">
    <text evidence="2">The sequence shown here is derived from an EMBL/GenBank/DDBJ whole genome shotgun (WGS) entry which is preliminary data.</text>
</comment>
<name>A0ABR2HSE0_9PEZI</name>
<protein>
    <submittedName>
        <fullName evidence="2">Uncharacterized protein</fullName>
    </submittedName>
</protein>
<evidence type="ECO:0000313" key="2">
    <source>
        <dbReference type="EMBL" id="KAK8851740.1"/>
    </source>
</evidence>
<gene>
    <name evidence="2" type="ORF">PGQ11_014219</name>
</gene>
<reference evidence="2 3" key="1">
    <citation type="journal article" date="2024" name="IMA Fungus">
        <title>Apiospora arundinis, a panoply of carbohydrate-active enzymes and secondary metabolites.</title>
        <authorList>
            <person name="Sorensen T."/>
            <person name="Petersen C."/>
            <person name="Muurmann A.T."/>
            <person name="Christiansen J.V."/>
            <person name="Brundto M.L."/>
            <person name="Overgaard C.K."/>
            <person name="Boysen A.T."/>
            <person name="Wollenberg R.D."/>
            <person name="Larsen T.O."/>
            <person name="Sorensen J.L."/>
            <person name="Nielsen K.L."/>
            <person name="Sondergaard T.E."/>
        </authorList>
    </citation>
    <scope>NUCLEOTIDE SEQUENCE [LARGE SCALE GENOMIC DNA]</scope>
    <source>
        <strain evidence="2 3">AAU 773</strain>
    </source>
</reference>
<organism evidence="2 3">
    <name type="scientific">Apiospora arundinis</name>
    <dbReference type="NCBI Taxonomy" id="335852"/>
    <lineage>
        <taxon>Eukaryota</taxon>
        <taxon>Fungi</taxon>
        <taxon>Dikarya</taxon>
        <taxon>Ascomycota</taxon>
        <taxon>Pezizomycotina</taxon>
        <taxon>Sordariomycetes</taxon>
        <taxon>Xylariomycetidae</taxon>
        <taxon>Amphisphaeriales</taxon>
        <taxon>Apiosporaceae</taxon>
        <taxon>Apiospora</taxon>
    </lineage>
</organism>
<feature type="compositionally biased region" description="Basic and acidic residues" evidence="1">
    <location>
        <begin position="16"/>
        <end position="25"/>
    </location>
</feature>
<feature type="compositionally biased region" description="Low complexity" evidence="1">
    <location>
        <begin position="32"/>
        <end position="49"/>
    </location>
</feature>